<dbReference type="SUPFAM" id="SSF51045">
    <property type="entry name" value="WW domain"/>
    <property type="match status" value="1"/>
</dbReference>
<keyword evidence="4" id="KW-1185">Reference proteome</keyword>
<gene>
    <name evidence="3" type="ORF">EKO27_g3467</name>
</gene>
<feature type="region of interest" description="Disordered" evidence="1">
    <location>
        <begin position="47"/>
        <end position="110"/>
    </location>
</feature>
<dbReference type="Proteomes" id="UP000286045">
    <property type="component" value="Unassembled WGS sequence"/>
</dbReference>
<feature type="compositionally biased region" description="Low complexity" evidence="1">
    <location>
        <begin position="199"/>
        <end position="216"/>
    </location>
</feature>
<dbReference type="SMART" id="SM00456">
    <property type="entry name" value="WW"/>
    <property type="match status" value="1"/>
</dbReference>
<feature type="compositionally biased region" description="Gly residues" evidence="1">
    <location>
        <begin position="101"/>
        <end position="110"/>
    </location>
</feature>
<evidence type="ECO:0000256" key="1">
    <source>
        <dbReference type="SAM" id="MobiDB-lite"/>
    </source>
</evidence>
<dbReference type="InterPro" id="IPR036020">
    <property type="entry name" value="WW_dom_sf"/>
</dbReference>
<feature type="domain" description="WW" evidence="2">
    <location>
        <begin position="16"/>
        <end position="50"/>
    </location>
</feature>
<sequence length="364" mass="38388">MAGPASPNEGPTFEPPHLPPGWIAQWDGSSKKYYYVQLSTGVSQWEIPTDAAPGGTPAQSNEHPYGVPGPREVITHPDGTQTLKHPDGRMEPILPPESSRGFGGSTGDRGFGNIAANALLSQFSGGSGKPHSGSDHSSGGLGNLAGQLIGSLGNSHGGSHGSSSGNHSGGNGGPSSLVGQLASNLFSSGEKPEQTQNYHGGQHQQSHSSSGLAGQVAGGVAAHLHTTLPRVSMAHPLIQRHQDNMAPLRIVKLDIKIPHTEAVDPHPTMDIAQLHTNILRNKINTHLLRLRRHTGPINNNTPHLLLHTPSSTLPLHRQLYRISTLARLHTQVMGLLRSMANTEAKQDTILGTGDRIFTGPLAGR</sequence>
<evidence type="ECO:0000259" key="2">
    <source>
        <dbReference type="PROSITE" id="PS50020"/>
    </source>
</evidence>
<proteinExistence type="predicted"/>
<feature type="compositionally biased region" description="Low complexity" evidence="1">
    <location>
        <begin position="129"/>
        <end position="138"/>
    </location>
</feature>
<dbReference type="AlphaFoldDB" id="A0A439DB91"/>
<evidence type="ECO:0000313" key="3">
    <source>
        <dbReference type="EMBL" id="RWA11646.1"/>
    </source>
</evidence>
<feature type="region of interest" description="Disordered" evidence="1">
    <location>
        <begin position="122"/>
        <end position="216"/>
    </location>
</feature>
<dbReference type="CDD" id="cd00201">
    <property type="entry name" value="WW"/>
    <property type="match status" value="1"/>
</dbReference>
<organism evidence="3 4">
    <name type="scientific">Xylaria grammica</name>
    <dbReference type="NCBI Taxonomy" id="363999"/>
    <lineage>
        <taxon>Eukaryota</taxon>
        <taxon>Fungi</taxon>
        <taxon>Dikarya</taxon>
        <taxon>Ascomycota</taxon>
        <taxon>Pezizomycotina</taxon>
        <taxon>Sordariomycetes</taxon>
        <taxon>Xylariomycetidae</taxon>
        <taxon>Xylariales</taxon>
        <taxon>Xylariaceae</taxon>
        <taxon>Xylaria</taxon>
    </lineage>
</organism>
<dbReference type="PROSITE" id="PS50020">
    <property type="entry name" value="WW_DOMAIN_2"/>
    <property type="match status" value="1"/>
</dbReference>
<dbReference type="EMBL" id="RYZI01000074">
    <property type="protein sequence ID" value="RWA11646.1"/>
    <property type="molecule type" value="Genomic_DNA"/>
</dbReference>
<reference evidence="3 4" key="1">
    <citation type="submission" date="2018-12" db="EMBL/GenBank/DDBJ databases">
        <title>Draft genome sequence of Xylaria grammica IHI A82.</title>
        <authorList>
            <person name="Buettner E."/>
            <person name="Kellner H."/>
        </authorList>
    </citation>
    <scope>NUCLEOTIDE SEQUENCE [LARGE SCALE GENOMIC DNA]</scope>
    <source>
        <strain evidence="3 4">IHI A82</strain>
    </source>
</reference>
<dbReference type="STRING" id="363999.A0A439DB91"/>
<feature type="region of interest" description="Disordered" evidence="1">
    <location>
        <begin position="1"/>
        <end position="21"/>
    </location>
</feature>
<accession>A0A439DB91</accession>
<protein>
    <recommendedName>
        <fullName evidence="2">WW domain-containing protein</fullName>
    </recommendedName>
</protein>
<feature type="compositionally biased region" description="Polar residues" evidence="1">
    <location>
        <begin position="177"/>
        <end position="187"/>
    </location>
</feature>
<dbReference type="InterPro" id="IPR001202">
    <property type="entry name" value="WW_dom"/>
</dbReference>
<dbReference type="Gene3D" id="2.20.70.10">
    <property type="match status" value="1"/>
</dbReference>
<name>A0A439DB91_9PEZI</name>
<dbReference type="PROSITE" id="PS01159">
    <property type="entry name" value="WW_DOMAIN_1"/>
    <property type="match status" value="1"/>
</dbReference>
<evidence type="ECO:0000313" key="4">
    <source>
        <dbReference type="Proteomes" id="UP000286045"/>
    </source>
</evidence>
<dbReference type="Pfam" id="PF00397">
    <property type="entry name" value="WW"/>
    <property type="match status" value="1"/>
</dbReference>
<comment type="caution">
    <text evidence="3">The sequence shown here is derived from an EMBL/GenBank/DDBJ whole genome shotgun (WGS) entry which is preliminary data.</text>
</comment>